<dbReference type="Gene3D" id="1.25.40.390">
    <property type="match status" value="1"/>
</dbReference>
<keyword evidence="3" id="KW-0732">Signal</keyword>
<evidence type="ECO:0000256" key="4">
    <source>
        <dbReference type="ARBA" id="ARBA00023136"/>
    </source>
</evidence>
<evidence type="ECO:0000259" key="7">
    <source>
        <dbReference type="Pfam" id="PF14322"/>
    </source>
</evidence>
<evidence type="ECO:0000256" key="1">
    <source>
        <dbReference type="ARBA" id="ARBA00004442"/>
    </source>
</evidence>
<comment type="caution">
    <text evidence="8">The sequence shown here is derived from an EMBL/GenBank/DDBJ whole genome shotgun (WGS) entry which is preliminary data.</text>
</comment>
<name>A0AA90UI04_9BACT</name>
<dbReference type="Proteomes" id="UP000442105">
    <property type="component" value="Unassembled WGS sequence"/>
</dbReference>
<dbReference type="SUPFAM" id="SSF48452">
    <property type="entry name" value="TPR-like"/>
    <property type="match status" value="1"/>
</dbReference>
<evidence type="ECO:0000256" key="2">
    <source>
        <dbReference type="ARBA" id="ARBA00006275"/>
    </source>
</evidence>
<sequence length="613" mass="68615">MKVNNIIIKGMLVVSAASLTACSDFLEEKNWSSQSAEEYYETATGFESLMNGSYATLKTVYNNLDYFKLTQLGTDLGTQNNGTTTSDLNQYVVTYTADNSSVYNLWKNLYTSLKNVNAVIDRSATVKTLEQDKFNGMKPELIKQHVAEAKFLRALYLFEIVKNWGQAPLILHEPSSASTTGKLNSASEFYEQILSDLSDVLSSDLPERQPASNFGRVSKSAAKHLRALVLLTRGYQSFGQTSDFQNAFADAVDVINNSGHKLLDDYALVHRQSNEANDEVVFAINFNNSNNYMNNLSTEHWLFSYREGWEGLGKSNFYGNDYGSVMPTKYSYLLFDWKKDHRTEVTFMSPYNGNPATSIDGRTLGRNAFMNTDQLEKASDLLADTVIYFPVPGETGFRKYSAEEQKTANTSSPMKFIYNYPEGSFSDCSNDDYYITGMQGNSSTTRAWLPVYKFKDAGIKYNEGSSGVLNGSRDIVLFRLAETYLIAAEAAVKNNDNANALKYINAVRKRAMNGASETGLSLYSGVVTIDDILEERALELFGEAPRWNDLTRTGKLAERVLKYNWDVTHISGGLIKTQLSKETEAKYSLRPIPRNWLSILSNGQELGNNPGWD</sequence>
<comment type="subcellular location">
    <subcellularLocation>
        <location evidence="1">Cell outer membrane</location>
    </subcellularLocation>
</comment>
<organism evidence="8 9">
    <name type="scientific">Segatella copri</name>
    <dbReference type="NCBI Taxonomy" id="165179"/>
    <lineage>
        <taxon>Bacteria</taxon>
        <taxon>Pseudomonadati</taxon>
        <taxon>Bacteroidota</taxon>
        <taxon>Bacteroidia</taxon>
        <taxon>Bacteroidales</taxon>
        <taxon>Prevotellaceae</taxon>
        <taxon>Segatella</taxon>
    </lineage>
</organism>
<dbReference type="AlphaFoldDB" id="A0AA90UI04"/>
<keyword evidence="4" id="KW-0472">Membrane</keyword>
<gene>
    <name evidence="8" type="ORF">F7D95_16415</name>
</gene>
<dbReference type="RefSeq" id="WP_153129646.1">
    <property type="nucleotide sequence ID" value="NZ_VZCW01000404.1"/>
</dbReference>
<proteinExistence type="inferred from homology"/>
<dbReference type="PROSITE" id="PS51257">
    <property type="entry name" value="PROKAR_LIPOPROTEIN"/>
    <property type="match status" value="1"/>
</dbReference>
<feature type="domain" description="SusD-like N-terminal" evidence="7">
    <location>
        <begin position="24"/>
        <end position="223"/>
    </location>
</feature>
<dbReference type="Pfam" id="PF07980">
    <property type="entry name" value="SusD_RagB"/>
    <property type="match status" value="1"/>
</dbReference>
<evidence type="ECO:0000256" key="5">
    <source>
        <dbReference type="ARBA" id="ARBA00023237"/>
    </source>
</evidence>
<dbReference type="InterPro" id="IPR012944">
    <property type="entry name" value="SusD_RagB_dom"/>
</dbReference>
<reference evidence="9" key="1">
    <citation type="submission" date="2019-09" db="EMBL/GenBank/DDBJ databases">
        <title>Distinct polysaccharide growth profiles of human intestinal Prevotella copri isolates.</title>
        <authorList>
            <person name="Fehlner-Peach H."/>
            <person name="Magnabosco C."/>
            <person name="Raghavan V."/>
            <person name="Scher J.U."/>
            <person name="Tett A."/>
            <person name="Cox L.M."/>
            <person name="Gottsegen C."/>
            <person name="Watters A."/>
            <person name="Wiltshire- Gordon J.D."/>
            <person name="Segata N."/>
            <person name="Bonneau R."/>
            <person name="Littman D.R."/>
        </authorList>
    </citation>
    <scope>NUCLEOTIDE SEQUENCE [LARGE SCALE GENOMIC DNA]</scope>
    <source>
        <strain evidence="9">iAQ1179</strain>
    </source>
</reference>
<dbReference type="InterPro" id="IPR011990">
    <property type="entry name" value="TPR-like_helical_dom_sf"/>
</dbReference>
<evidence type="ECO:0000313" key="9">
    <source>
        <dbReference type="Proteomes" id="UP000442105"/>
    </source>
</evidence>
<evidence type="ECO:0000313" key="8">
    <source>
        <dbReference type="EMBL" id="MQN14338.1"/>
    </source>
</evidence>
<dbReference type="InterPro" id="IPR033985">
    <property type="entry name" value="SusD-like_N"/>
</dbReference>
<accession>A0AA90UI04</accession>
<protein>
    <submittedName>
        <fullName evidence="8">RagB/SusD family nutrient uptake outer membrane protein</fullName>
    </submittedName>
</protein>
<comment type="similarity">
    <text evidence="2">Belongs to the SusD family.</text>
</comment>
<feature type="domain" description="RagB/SusD" evidence="6">
    <location>
        <begin position="279"/>
        <end position="612"/>
    </location>
</feature>
<evidence type="ECO:0000259" key="6">
    <source>
        <dbReference type="Pfam" id="PF07980"/>
    </source>
</evidence>
<dbReference type="GO" id="GO:0009279">
    <property type="term" value="C:cell outer membrane"/>
    <property type="evidence" value="ECO:0007669"/>
    <property type="project" value="UniProtKB-SubCell"/>
</dbReference>
<dbReference type="Pfam" id="PF14322">
    <property type="entry name" value="SusD-like_3"/>
    <property type="match status" value="1"/>
</dbReference>
<dbReference type="EMBL" id="VZCW01000404">
    <property type="protein sequence ID" value="MQN14338.1"/>
    <property type="molecule type" value="Genomic_DNA"/>
</dbReference>
<evidence type="ECO:0000256" key="3">
    <source>
        <dbReference type="ARBA" id="ARBA00022729"/>
    </source>
</evidence>
<keyword evidence="5" id="KW-0998">Cell outer membrane</keyword>